<organism evidence="2 3">
    <name type="scientific">Rhodoplanes roseus</name>
    <dbReference type="NCBI Taxonomy" id="29409"/>
    <lineage>
        <taxon>Bacteria</taxon>
        <taxon>Pseudomonadati</taxon>
        <taxon>Pseudomonadota</taxon>
        <taxon>Alphaproteobacteria</taxon>
        <taxon>Hyphomicrobiales</taxon>
        <taxon>Nitrobacteraceae</taxon>
        <taxon>Rhodoplanes</taxon>
    </lineage>
</organism>
<proteinExistence type="predicted"/>
<dbReference type="AlphaFoldDB" id="A0A327L4Y7"/>
<feature type="transmembrane region" description="Helical" evidence="1">
    <location>
        <begin position="59"/>
        <end position="77"/>
    </location>
</feature>
<name>A0A327L4Y7_9BRAD</name>
<reference evidence="2 3" key="1">
    <citation type="submission" date="2017-07" db="EMBL/GenBank/DDBJ databases">
        <title>Draft Genome Sequences of Select Purple Nonsulfur Bacteria.</title>
        <authorList>
            <person name="Lasarre B."/>
            <person name="Mckinlay J.B."/>
        </authorList>
    </citation>
    <scope>NUCLEOTIDE SEQUENCE [LARGE SCALE GENOMIC DNA]</scope>
    <source>
        <strain evidence="2 3">DSM 5909</strain>
    </source>
</reference>
<keyword evidence="1" id="KW-0472">Membrane</keyword>
<dbReference type="RefSeq" id="WP_111420370.1">
    <property type="nucleotide sequence ID" value="NZ_NPEX01000129.1"/>
</dbReference>
<keyword evidence="1" id="KW-1133">Transmembrane helix</keyword>
<dbReference type="EMBL" id="NPEX01000129">
    <property type="protein sequence ID" value="RAI42748.1"/>
    <property type="molecule type" value="Genomic_DNA"/>
</dbReference>
<evidence type="ECO:0000256" key="1">
    <source>
        <dbReference type="SAM" id="Phobius"/>
    </source>
</evidence>
<feature type="transmembrane region" description="Helical" evidence="1">
    <location>
        <begin position="122"/>
        <end position="138"/>
    </location>
</feature>
<sequence length="226" mass="24388">MPEWWTYGLSDFLMFSPRVYHRLLAATNAALWPAQIGTILLGLAAAVLTAVPRRGRERVLWPVLGLLWMVVAWAFLWERYAVINWGALYAVPAFVLQGVLLIGAGLFGAVRLPTSRDRTTTTGAVLLVAIVLGWPLLAPLSGRPIETAEVFGLFPDPTALATIVLLACGRGGLRWILMIIPVAWALIAAATLFTLGSWIWTVVIVAGGAAVALALTRPTTPSPRRS</sequence>
<gene>
    <name evidence="2" type="ORF">CH341_17860</name>
</gene>
<evidence type="ECO:0000313" key="3">
    <source>
        <dbReference type="Proteomes" id="UP000249130"/>
    </source>
</evidence>
<comment type="caution">
    <text evidence="2">The sequence shown here is derived from an EMBL/GenBank/DDBJ whole genome shotgun (WGS) entry which is preliminary data.</text>
</comment>
<keyword evidence="3" id="KW-1185">Reference proteome</keyword>
<feature type="transmembrane region" description="Helical" evidence="1">
    <location>
        <begin position="89"/>
        <end position="110"/>
    </location>
</feature>
<dbReference type="InterPro" id="IPR045708">
    <property type="entry name" value="DUF6064"/>
</dbReference>
<dbReference type="Proteomes" id="UP000249130">
    <property type="component" value="Unassembled WGS sequence"/>
</dbReference>
<feature type="transmembrane region" description="Helical" evidence="1">
    <location>
        <begin position="150"/>
        <end position="168"/>
    </location>
</feature>
<accession>A0A327L4Y7</accession>
<dbReference type="OrthoDB" id="581693at2"/>
<evidence type="ECO:0008006" key="4">
    <source>
        <dbReference type="Google" id="ProtNLM"/>
    </source>
</evidence>
<keyword evidence="1" id="KW-0812">Transmembrane</keyword>
<protein>
    <recommendedName>
        <fullName evidence="4">MFS transporter permease</fullName>
    </recommendedName>
</protein>
<feature type="transmembrane region" description="Helical" evidence="1">
    <location>
        <begin position="198"/>
        <end position="216"/>
    </location>
</feature>
<dbReference type="Pfam" id="PF19540">
    <property type="entry name" value="DUF6064"/>
    <property type="match status" value="1"/>
</dbReference>
<feature type="transmembrane region" description="Helical" evidence="1">
    <location>
        <begin position="30"/>
        <end position="52"/>
    </location>
</feature>
<feature type="transmembrane region" description="Helical" evidence="1">
    <location>
        <begin position="175"/>
        <end position="192"/>
    </location>
</feature>
<evidence type="ECO:0000313" key="2">
    <source>
        <dbReference type="EMBL" id="RAI42748.1"/>
    </source>
</evidence>